<dbReference type="RefSeq" id="WP_103495686.1">
    <property type="nucleotide sequence ID" value="NZ_JACAPU010000035.1"/>
</dbReference>
<evidence type="ECO:0000256" key="4">
    <source>
        <dbReference type="ARBA" id="ARBA00023002"/>
    </source>
</evidence>
<evidence type="ECO:0000313" key="6">
    <source>
        <dbReference type="EMBL" id="NWB50090.1"/>
    </source>
</evidence>
<dbReference type="SUPFAM" id="SSF51905">
    <property type="entry name" value="FAD/NAD(P)-binding domain"/>
    <property type="match status" value="1"/>
</dbReference>
<comment type="cofactor">
    <cofactor evidence="1">
        <name>FAD</name>
        <dbReference type="ChEBI" id="CHEBI:57692"/>
    </cofactor>
</comment>
<feature type="domain" description="FAD-dependent oxidoreductase 2 FAD-binding" evidence="5">
    <location>
        <begin position="6"/>
        <end position="476"/>
    </location>
</feature>
<reference evidence="6 7" key="1">
    <citation type="submission" date="2020-04" db="EMBL/GenBank/DDBJ databases">
        <title>Molecular characterization of pseudomonads from Agaricus bisporus reveal novel blotch 2 pathogens in Western Europe.</title>
        <authorList>
            <person name="Taparia T."/>
            <person name="Krijger M."/>
            <person name="Haynes E."/>
            <person name="Elpinstone J.G."/>
            <person name="Noble R."/>
            <person name="Van Der Wolf J."/>
        </authorList>
    </citation>
    <scope>NUCLEOTIDE SEQUENCE [LARGE SCALE GENOMIC DNA]</scope>
    <source>
        <strain evidence="6 7">F1001</strain>
    </source>
</reference>
<dbReference type="PANTHER" id="PTHR43400:SF7">
    <property type="entry name" value="FAD-DEPENDENT OXIDOREDUCTASE 2 FAD BINDING DOMAIN-CONTAINING PROTEIN"/>
    <property type="match status" value="1"/>
</dbReference>
<comment type="caution">
    <text evidence="6">The sequence shown here is derived from an EMBL/GenBank/DDBJ whole genome shotgun (WGS) entry which is preliminary data.</text>
</comment>
<proteinExistence type="predicted"/>
<dbReference type="GO" id="GO:0016491">
    <property type="term" value="F:oxidoreductase activity"/>
    <property type="evidence" value="ECO:0007669"/>
    <property type="project" value="UniProtKB-KW"/>
</dbReference>
<dbReference type="PANTHER" id="PTHR43400">
    <property type="entry name" value="FUMARATE REDUCTASE"/>
    <property type="match status" value="1"/>
</dbReference>
<dbReference type="AlphaFoldDB" id="A0A7Y7WIE8"/>
<dbReference type="InterPro" id="IPR027477">
    <property type="entry name" value="Succ_DH/fumarate_Rdtase_cat_sf"/>
</dbReference>
<protein>
    <submittedName>
        <fullName evidence="6">FAD-dependent tricarballylate dehydrogenase TcuA</fullName>
    </submittedName>
</protein>
<dbReference type="NCBIfam" id="NF006130">
    <property type="entry name" value="PRK08274.1"/>
    <property type="match status" value="1"/>
</dbReference>
<dbReference type="Gene3D" id="3.90.700.10">
    <property type="entry name" value="Succinate dehydrogenase/fumarate reductase flavoprotein, catalytic domain"/>
    <property type="match status" value="1"/>
</dbReference>
<sequence length="506" mass="54627">MNTIYDVIVVGSGNAGMSAALAALEITERVLVIEKASFEDASGNTAYSAGSMRCTIDNTASINQLIDGYADPRLSVTRFPIYTRDDFLADLTQYNNGSPPTSNQLKLVDASYEALLWLRSKGVLFEPNYDAQATKTEGGYSFWGGSIFRCVGEGLGLAESQRLAFLEKGGAVRYSCSAQHLVIVDGRITGIRVKNSDESESVLKAHSIILASGGFGANKEMLSQFVGADVSNALVRGTRHNTGDGLRIAFKAGANPFGIYEGCHIVPTGITVENGSFEGLSKKQRLRARKVCYHLGVMLNKEGRRFVNEGADFRNSTYAQYGRDIMLQSDSVAYQFFDAKSIPHLYDEYNLSKMDYFESESLDDLISQINNIDAEIALKTISEFNASVDDAVVFDPSVKDGKGARGLTPPRTNWAQCLDTPPFRAYPVTGGITFTYGGIEINADGAVVNRDGAIIPRLFACGEIVGGVFFNGYPSGAGLTSGTVFGRIAGYSAANSSRQAHEMMSF</sequence>
<dbReference type="InterPro" id="IPR050315">
    <property type="entry name" value="FAD-oxidoreductase_2"/>
</dbReference>
<dbReference type="EMBL" id="JACAPU010000035">
    <property type="protein sequence ID" value="NWB50090.1"/>
    <property type="molecule type" value="Genomic_DNA"/>
</dbReference>
<dbReference type="Gene3D" id="3.50.50.60">
    <property type="entry name" value="FAD/NAD(P)-binding domain"/>
    <property type="match status" value="1"/>
</dbReference>
<dbReference type="InterPro" id="IPR036188">
    <property type="entry name" value="FAD/NAD-bd_sf"/>
</dbReference>
<dbReference type="InterPro" id="IPR003953">
    <property type="entry name" value="FAD-dep_OxRdtase_2_FAD-bd"/>
</dbReference>
<dbReference type="PRINTS" id="PR00411">
    <property type="entry name" value="PNDRDTASEI"/>
</dbReference>
<evidence type="ECO:0000313" key="7">
    <source>
        <dbReference type="Proteomes" id="UP000582981"/>
    </source>
</evidence>
<keyword evidence="2" id="KW-0285">Flavoprotein</keyword>
<keyword evidence="4" id="KW-0560">Oxidoreductase</keyword>
<dbReference type="Proteomes" id="UP000582981">
    <property type="component" value="Unassembled WGS sequence"/>
</dbReference>
<evidence type="ECO:0000256" key="3">
    <source>
        <dbReference type="ARBA" id="ARBA00022827"/>
    </source>
</evidence>
<accession>A0A7Y7WIE8</accession>
<gene>
    <name evidence="6" type="primary">tcuA</name>
    <name evidence="6" type="ORF">HX829_26740</name>
</gene>
<keyword evidence="3" id="KW-0274">FAD</keyword>
<evidence type="ECO:0000256" key="2">
    <source>
        <dbReference type="ARBA" id="ARBA00022630"/>
    </source>
</evidence>
<dbReference type="SUPFAM" id="SSF56425">
    <property type="entry name" value="Succinate dehydrogenase/fumarate reductase flavoprotein, catalytic domain"/>
    <property type="match status" value="1"/>
</dbReference>
<evidence type="ECO:0000259" key="5">
    <source>
        <dbReference type="Pfam" id="PF00890"/>
    </source>
</evidence>
<evidence type="ECO:0000256" key="1">
    <source>
        <dbReference type="ARBA" id="ARBA00001974"/>
    </source>
</evidence>
<name>A0A7Y7WIE8_9PSED</name>
<organism evidence="6 7">
    <name type="scientific">Pseudomonas gingeri</name>
    <dbReference type="NCBI Taxonomy" id="117681"/>
    <lineage>
        <taxon>Bacteria</taxon>
        <taxon>Pseudomonadati</taxon>
        <taxon>Pseudomonadota</taxon>
        <taxon>Gammaproteobacteria</taxon>
        <taxon>Pseudomonadales</taxon>
        <taxon>Pseudomonadaceae</taxon>
        <taxon>Pseudomonas</taxon>
    </lineage>
</organism>
<dbReference type="Pfam" id="PF00890">
    <property type="entry name" value="FAD_binding_2"/>
    <property type="match status" value="1"/>
</dbReference>